<protein>
    <submittedName>
        <fullName evidence="1">Uncharacterized protein</fullName>
    </submittedName>
</protein>
<comment type="caution">
    <text evidence="1">The sequence shown here is derived from an EMBL/GenBank/DDBJ whole genome shotgun (WGS) entry which is preliminary data.</text>
</comment>
<sequence>MVGSHYLYLLGGKVRFEGNITFLFKPKQVRDNLEVERTPGVTQQIMAATLPVLLKTWLCLAFVFTIMADVVLGDDEPPQGSSDEGDSSLPWSDFRLPKSLLPTKYIIKLHPNISKQASKYT</sequence>
<reference evidence="1 2" key="1">
    <citation type="journal article" date="2021" name="Elife">
        <title>Chloroplast acquisition without the gene transfer in kleptoplastic sea slugs, Plakobranchus ocellatus.</title>
        <authorList>
            <person name="Maeda T."/>
            <person name="Takahashi S."/>
            <person name="Yoshida T."/>
            <person name="Shimamura S."/>
            <person name="Takaki Y."/>
            <person name="Nagai Y."/>
            <person name="Toyoda A."/>
            <person name="Suzuki Y."/>
            <person name="Arimoto A."/>
            <person name="Ishii H."/>
            <person name="Satoh N."/>
            <person name="Nishiyama T."/>
            <person name="Hasebe M."/>
            <person name="Maruyama T."/>
            <person name="Minagawa J."/>
            <person name="Obokata J."/>
            <person name="Shigenobu S."/>
        </authorList>
    </citation>
    <scope>NUCLEOTIDE SEQUENCE [LARGE SCALE GENOMIC DNA]</scope>
</reference>
<dbReference type="AlphaFoldDB" id="A0AAV4I6N2"/>
<evidence type="ECO:0000313" key="2">
    <source>
        <dbReference type="Proteomes" id="UP000762676"/>
    </source>
</evidence>
<accession>A0AAV4I6N2</accession>
<proteinExistence type="predicted"/>
<name>A0AAV4I6N2_9GAST</name>
<dbReference type="EMBL" id="BMAT01002372">
    <property type="protein sequence ID" value="GFS05570.1"/>
    <property type="molecule type" value="Genomic_DNA"/>
</dbReference>
<dbReference type="Proteomes" id="UP000762676">
    <property type="component" value="Unassembled WGS sequence"/>
</dbReference>
<organism evidence="1 2">
    <name type="scientific">Elysia marginata</name>
    <dbReference type="NCBI Taxonomy" id="1093978"/>
    <lineage>
        <taxon>Eukaryota</taxon>
        <taxon>Metazoa</taxon>
        <taxon>Spiralia</taxon>
        <taxon>Lophotrochozoa</taxon>
        <taxon>Mollusca</taxon>
        <taxon>Gastropoda</taxon>
        <taxon>Heterobranchia</taxon>
        <taxon>Euthyneura</taxon>
        <taxon>Panpulmonata</taxon>
        <taxon>Sacoglossa</taxon>
        <taxon>Placobranchoidea</taxon>
        <taxon>Plakobranchidae</taxon>
        <taxon>Elysia</taxon>
    </lineage>
</organism>
<gene>
    <name evidence="1" type="ORF">ElyMa_001203100</name>
</gene>
<evidence type="ECO:0000313" key="1">
    <source>
        <dbReference type="EMBL" id="GFS05570.1"/>
    </source>
</evidence>
<keyword evidence="2" id="KW-1185">Reference proteome</keyword>